<keyword evidence="3" id="KW-1133">Transmembrane helix</keyword>
<accession>A0ABW3ZHQ2</accession>
<dbReference type="EMBL" id="JBHTMU010000009">
    <property type="protein sequence ID" value="MFD1342213.1"/>
    <property type="molecule type" value="Genomic_DNA"/>
</dbReference>
<reference evidence="5" key="1">
    <citation type="journal article" date="2019" name="Int. J. Syst. Evol. Microbiol.">
        <title>The Global Catalogue of Microorganisms (GCM) 10K type strain sequencing project: providing services to taxonomists for standard genome sequencing and annotation.</title>
        <authorList>
            <consortium name="The Broad Institute Genomics Platform"/>
            <consortium name="The Broad Institute Genome Sequencing Center for Infectious Disease"/>
            <person name="Wu L."/>
            <person name="Ma J."/>
        </authorList>
    </citation>
    <scope>NUCLEOTIDE SEQUENCE [LARGE SCALE GENOMIC DNA]</scope>
    <source>
        <strain evidence="5">CCUG 62953</strain>
    </source>
</reference>
<feature type="transmembrane region" description="Helical" evidence="3">
    <location>
        <begin position="34"/>
        <end position="59"/>
    </location>
</feature>
<evidence type="ECO:0000256" key="2">
    <source>
        <dbReference type="SAM" id="MobiDB-lite"/>
    </source>
</evidence>
<dbReference type="Gene3D" id="6.10.250.2080">
    <property type="match status" value="1"/>
</dbReference>
<keyword evidence="4" id="KW-0282">Flagellum</keyword>
<evidence type="ECO:0000313" key="5">
    <source>
        <dbReference type="Proteomes" id="UP001597135"/>
    </source>
</evidence>
<feature type="transmembrane region" description="Helical" evidence="3">
    <location>
        <begin position="96"/>
        <end position="113"/>
    </location>
</feature>
<feature type="transmembrane region" description="Helical" evidence="3">
    <location>
        <begin position="193"/>
        <end position="214"/>
    </location>
</feature>
<dbReference type="InterPro" id="IPR006135">
    <property type="entry name" value="T3SS_substrate_exporter"/>
</dbReference>
<dbReference type="PANTHER" id="PTHR30531">
    <property type="entry name" value="FLAGELLAR BIOSYNTHETIC PROTEIN FLHB"/>
    <property type="match status" value="1"/>
</dbReference>
<keyword evidence="4" id="KW-0969">Cilium</keyword>
<comment type="caution">
    <text evidence="4">The sequence shown here is derived from an EMBL/GenBank/DDBJ whole genome shotgun (WGS) entry which is preliminary data.</text>
</comment>
<dbReference type="SUPFAM" id="SSF160544">
    <property type="entry name" value="EscU C-terminal domain-like"/>
    <property type="match status" value="1"/>
</dbReference>
<name>A0ABW3ZHQ2_9RHOB</name>
<dbReference type="RefSeq" id="WP_386802274.1">
    <property type="nucleotide sequence ID" value="NZ_JBHTMU010000009.1"/>
</dbReference>
<feature type="transmembrane region" description="Helical" evidence="3">
    <location>
        <begin position="153"/>
        <end position="171"/>
    </location>
</feature>
<dbReference type="Gene3D" id="3.40.1690.10">
    <property type="entry name" value="secretion proteins EscU"/>
    <property type="match status" value="1"/>
</dbReference>
<dbReference type="Proteomes" id="UP001597135">
    <property type="component" value="Unassembled WGS sequence"/>
</dbReference>
<evidence type="ECO:0000256" key="3">
    <source>
        <dbReference type="SAM" id="Phobius"/>
    </source>
</evidence>
<proteinExistence type="inferred from homology"/>
<keyword evidence="5" id="KW-1185">Reference proteome</keyword>
<dbReference type="PANTHER" id="PTHR30531:SF12">
    <property type="entry name" value="FLAGELLAR BIOSYNTHETIC PROTEIN FLHB"/>
    <property type="match status" value="1"/>
</dbReference>
<comment type="similarity">
    <text evidence="1">Belongs to the type III secretion exporter family.</text>
</comment>
<evidence type="ECO:0000313" key="4">
    <source>
        <dbReference type="EMBL" id="MFD1342213.1"/>
    </source>
</evidence>
<keyword evidence="3" id="KW-0812">Transmembrane</keyword>
<evidence type="ECO:0000256" key="1">
    <source>
        <dbReference type="ARBA" id="ARBA00010690"/>
    </source>
</evidence>
<keyword evidence="3" id="KW-0472">Membrane</keyword>
<dbReference type="InterPro" id="IPR029025">
    <property type="entry name" value="T3SS_substrate_exporter_C"/>
</dbReference>
<dbReference type="PRINTS" id="PR00950">
    <property type="entry name" value="TYPE3IMSPROT"/>
</dbReference>
<dbReference type="Pfam" id="PF01312">
    <property type="entry name" value="Bac_export_2"/>
    <property type="match status" value="1"/>
</dbReference>
<keyword evidence="4" id="KW-0966">Cell projection</keyword>
<gene>
    <name evidence="4" type="ORF">ACFQ4E_07270</name>
</gene>
<feature type="region of interest" description="Disordered" evidence="2">
    <location>
        <begin position="1"/>
        <end position="23"/>
    </location>
</feature>
<organism evidence="4 5">
    <name type="scientific">Litorisediminicola beolgyonensis</name>
    <dbReference type="NCBI Taxonomy" id="1173614"/>
    <lineage>
        <taxon>Bacteria</taxon>
        <taxon>Pseudomonadati</taxon>
        <taxon>Pseudomonadota</taxon>
        <taxon>Alphaproteobacteria</taxon>
        <taxon>Rhodobacterales</taxon>
        <taxon>Paracoccaceae</taxon>
        <taxon>Litorisediminicola</taxon>
    </lineage>
</organism>
<protein>
    <submittedName>
        <fullName evidence="4">Flagellar biosynthesis protein FlhB</fullName>
    </submittedName>
</protein>
<feature type="compositionally biased region" description="Basic and acidic residues" evidence="2">
    <location>
        <begin position="8"/>
        <end position="23"/>
    </location>
</feature>
<sequence length="363" mass="39360">MSSEDDAADKSHEASAQKLEKARRKGEIARAPDLLTACAYAGFLATAALFGETLLTGLADALLPFLDHPDRLARALFSDGSSGPVGGLMLRGTAPVLPWILLPAALVLTTLVAQRGLMFTPSKLELKLSRLSPIANAKNKYGRRGLFEFAKSFAKLLPYALCLALFLRGALDRLVSSMTLAPAGVVAELADVLLRFMTLVLMIAIVLGAIDALWQHKDHLRRNRMSRKELQDEHKEAEGDPYLKQQRRARAAAVAQGNLQRDVSGADVVLVNPTHYAVALKWSRKPGAAPECVAKGTDARAQKIREIAAAAGVPIRSDPPTARALYATVSRGQEVPVDLYRAVAAAIRYAEAMRLKARERRSR</sequence>